<evidence type="ECO:0000313" key="2">
    <source>
        <dbReference type="Proteomes" id="UP001154282"/>
    </source>
</evidence>
<comment type="caution">
    <text evidence="1">The sequence shown here is derived from an EMBL/GenBank/DDBJ whole genome shotgun (WGS) entry which is preliminary data.</text>
</comment>
<dbReference type="Proteomes" id="UP001154282">
    <property type="component" value="Unassembled WGS sequence"/>
</dbReference>
<dbReference type="EMBL" id="CAMGYJ010000003">
    <property type="protein sequence ID" value="CAI0388691.1"/>
    <property type="molecule type" value="Genomic_DNA"/>
</dbReference>
<accession>A0AAV0HU40</accession>
<proteinExistence type="predicted"/>
<gene>
    <name evidence="1" type="ORF">LITE_LOCUS5931</name>
</gene>
<sequence length="39" mass="4638">MRRLDHRQFGGHNLPRVRCKSKRDVELRRVHQGVAKATE</sequence>
<keyword evidence="2" id="KW-1185">Reference proteome</keyword>
<name>A0AAV0HU40_9ROSI</name>
<reference evidence="1" key="1">
    <citation type="submission" date="2022-08" db="EMBL/GenBank/DDBJ databases">
        <authorList>
            <person name="Gutierrez-Valencia J."/>
        </authorList>
    </citation>
    <scope>NUCLEOTIDE SEQUENCE</scope>
</reference>
<evidence type="ECO:0000313" key="1">
    <source>
        <dbReference type="EMBL" id="CAI0388691.1"/>
    </source>
</evidence>
<dbReference type="AlphaFoldDB" id="A0AAV0HU40"/>
<protein>
    <submittedName>
        <fullName evidence="1">Uncharacterized protein</fullName>
    </submittedName>
</protein>
<organism evidence="1 2">
    <name type="scientific">Linum tenue</name>
    <dbReference type="NCBI Taxonomy" id="586396"/>
    <lineage>
        <taxon>Eukaryota</taxon>
        <taxon>Viridiplantae</taxon>
        <taxon>Streptophyta</taxon>
        <taxon>Embryophyta</taxon>
        <taxon>Tracheophyta</taxon>
        <taxon>Spermatophyta</taxon>
        <taxon>Magnoliopsida</taxon>
        <taxon>eudicotyledons</taxon>
        <taxon>Gunneridae</taxon>
        <taxon>Pentapetalae</taxon>
        <taxon>rosids</taxon>
        <taxon>fabids</taxon>
        <taxon>Malpighiales</taxon>
        <taxon>Linaceae</taxon>
        <taxon>Linum</taxon>
    </lineage>
</organism>